<feature type="domain" description="Tyr recombinase" evidence="4">
    <location>
        <begin position="172"/>
        <end position="364"/>
    </location>
</feature>
<dbReference type="InterPro" id="IPR002104">
    <property type="entry name" value="Integrase_catalytic"/>
</dbReference>
<dbReference type="AlphaFoldDB" id="A0A5P9P0X1"/>
<protein>
    <submittedName>
        <fullName evidence="5">Tyrosine-type recombinase/integrase</fullName>
    </submittedName>
</protein>
<sequence length="366" mass="43513">MVEINFEIVPRKAETYLNSKQLVDYENKRREFVEWLLVFGKKPEKVEGYSEYTARATTYRIGVFERYVWEKEEEYVPVLTRDHADDYVMHLAKEDYSGSHRCNTRDALVRYFKWRHHQHGEEKWEPKISFSKDQNTQPRDFLTVQERRKVREAALDYGSIPSYRSLSPEERAEWKKYVSQRLRKPLEEVSPDDWERVNGWKLTSIVWTSLDAGLRPAEVGRAKVSWVDTENEVLRIPVEESTKNRDNWLVSISSQTAEALERWIEERDQRELYDDTDALWLTRFGNPYDSQSLKRLLHNLCEEAGIDTENRKMSWYSIRYSVGTYMTREEDLAAAQAQLRHRSVQTTMKYDAAPVEDRQDALDRMG</sequence>
<evidence type="ECO:0000259" key="4">
    <source>
        <dbReference type="PROSITE" id="PS51898"/>
    </source>
</evidence>
<dbReference type="InterPro" id="IPR010998">
    <property type="entry name" value="Integrase_recombinase_N"/>
</dbReference>
<dbReference type="PANTHER" id="PTHR30349">
    <property type="entry name" value="PHAGE INTEGRASE-RELATED"/>
    <property type="match status" value="1"/>
</dbReference>
<evidence type="ECO:0000256" key="2">
    <source>
        <dbReference type="ARBA" id="ARBA00023125"/>
    </source>
</evidence>
<dbReference type="EMBL" id="CP045488">
    <property type="protein sequence ID" value="QFU81676.1"/>
    <property type="molecule type" value="Genomic_DNA"/>
</dbReference>
<dbReference type="SUPFAM" id="SSF56349">
    <property type="entry name" value="DNA breaking-rejoining enzymes"/>
    <property type="match status" value="1"/>
</dbReference>
<dbReference type="RefSeq" id="WP_152939057.1">
    <property type="nucleotide sequence ID" value="NZ_CP045488.1"/>
</dbReference>
<dbReference type="Gene3D" id="1.10.443.10">
    <property type="entry name" value="Intergrase catalytic core"/>
    <property type="match status" value="1"/>
</dbReference>
<dbReference type="GO" id="GO:0006310">
    <property type="term" value="P:DNA recombination"/>
    <property type="evidence" value="ECO:0007669"/>
    <property type="project" value="UniProtKB-KW"/>
</dbReference>
<dbReference type="InterPro" id="IPR011010">
    <property type="entry name" value="DNA_brk_join_enz"/>
</dbReference>
<keyword evidence="6" id="KW-1185">Reference proteome</keyword>
<dbReference type="Gene3D" id="1.10.150.130">
    <property type="match status" value="1"/>
</dbReference>
<dbReference type="CDD" id="cd00397">
    <property type="entry name" value="DNA_BRE_C"/>
    <property type="match status" value="1"/>
</dbReference>
<reference evidence="5 6" key="1">
    <citation type="journal article" date="2007" name="Int. J. Syst. Evol. Microbiol.">
        <title>Natronorubrum sulfidifaciens sp. nov., an extremely haloalkaliphilic archaeon isolated from Aiding salt lake in Xin-Jiang, China.</title>
        <authorList>
            <person name="Cui H.L."/>
            <person name="Tohty D."/>
            <person name="Liu H.C."/>
            <person name="Liu S.J."/>
            <person name="Oren A."/>
            <person name="Zhou P.J."/>
        </authorList>
    </citation>
    <scope>NUCLEOTIDE SEQUENCE [LARGE SCALE GENOMIC DNA]</scope>
    <source>
        <strain evidence="5 6">7-3</strain>
    </source>
</reference>
<gene>
    <name evidence="5" type="ORF">GCU68_03415</name>
</gene>
<dbReference type="KEGG" id="nas:GCU68_03415"/>
<dbReference type="Pfam" id="PF00589">
    <property type="entry name" value="Phage_integrase"/>
    <property type="match status" value="1"/>
</dbReference>
<name>A0A5P9P0X1_9EURY</name>
<dbReference type="GO" id="GO:0003677">
    <property type="term" value="F:DNA binding"/>
    <property type="evidence" value="ECO:0007669"/>
    <property type="project" value="UniProtKB-KW"/>
</dbReference>
<dbReference type="Proteomes" id="UP000326170">
    <property type="component" value="Chromosome"/>
</dbReference>
<dbReference type="GeneID" id="42300066"/>
<evidence type="ECO:0000313" key="5">
    <source>
        <dbReference type="EMBL" id="QFU81676.1"/>
    </source>
</evidence>
<keyword evidence="3" id="KW-0233">DNA recombination</keyword>
<dbReference type="GO" id="GO:0015074">
    <property type="term" value="P:DNA integration"/>
    <property type="evidence" value="ECO:0007669"/>
    <property type="project" value="UniProtKB-KW"/>
</dbReference>
<evidence type="ECO:0000313" key="6">
    <source>
        <dbReference type="Proteomes" id="UP000326170"/>
    </source>
</evidence>
<evidence type="ECO:0000256" key="3">
    <source>
        <dbReference type="ARBA" id="ARBA00023172"/>
    </source>
</evidence>
<dbReference type="PROSITE" id="PS51898">
    <property type="entry name" value="TYR_RECOMBINASE"/>
    <property type="match status" value="1"/>
</dbReference>
<accession>A0A5P9P0X1</accession>
<dbReference type="OrthoDB" id="330648at2157"/>
<dbReference type="InterPro" id="IPR050090">
    <property type="entry name" value="Tyrosine_recombinase_XerCD"/>
</dbReference>
<proteinExistence type="predicted"/>
<dbReference type="PANTHER" id="PTHR30349:SF41">
    <property type="entry name" value="INTEGRASE_RECOMBINASE PROTEIN MJ0367-RELATED"/>
    <property type="match status" value="1"/>
</dbReference>
<evidence type="ECO:0000256" key="1">
    <source>
        <dbReference type="ARBA" id="ARBA00022908"/>
    </source>
</evidence>
<keyword evidence="2" id="KW-0238">DNA-binding</keyword>
<organism evidence="5 6">
    <name type="scientific">Natronorubrum aibiense</name>
    <dbReference type="NCBI Taxonomy" id="348826"/>
    <lineage>
        <taxon>Archaea</taxon>
        <taxon>Methanobacteriati</taxon>
        <taxon>Methanobacteriota</taxon>
        <taxon>Stenosarchaea group</taxon>
        <taxon>Halobacteria</taxon>
        <taxon>Halobacteriales</taxon>
        <taxon>Natrialbaceae</taxon>
        <taxon>Natronorubrum</taxon>
    </lineage>
</organism>
<dbReference type="InterPro" id="IPR013762">
    <property type="entry name" value="Integrase-like_cat_sf"/>
</dbReference>
<keyword evidence="1" id="KW-0229">DNA integration</keyword>